<evidence type="ECO:0000256" key="2">
    <source>
        <dbReference type="ARBA" id="ARBA00006739"/>
    </source>
</evidence>
<feature type="domain" description="Glycosyltransferase 2-like" evidence="5">
    <location>
        <begin position="5"/>
        <end position="116"/>
    </location>
</feature>
<gene>
    <name evidence="6" type="ORF">H8R94_08555</name>
</gene>
<comment type="similarity">
    <text evidence="2">Belongs to the glycosyltransferase 2 family.</text>
</comment>
<proteinExistence type="inferred from homology"/>
<dbReference type="InterPro" id="IPR001173">
    <property type="entry name" value="Glyco_trans_2-like"/>
</dbReference>
<dbReference type="InterPro" id="IPR029044">
    <property type="entry name" value="Nucleotide-diphossugar_trans"/>
</dbReference>
<organism evidence="6 7">
    <name type="scientific">Roseburia lenta</name>
    <dbReference type="NCBI Taxonomy" id="2763061"/>
    <lineage>
        <taxon>Bacteria</taxon>
        <taxon>Bacillati</taxon>
        <taxon>Bacillota</taxon>
        <taxon>Clostridia</taxon>
        <taxon>Lachnospirales</taxon>
        <taxon>Lachnospiraceae</taxon>
        <taxon>Roseburia</taxon>
    </lineage>
</organism>
<dbReference type="RefSeq" id="WP_186854404.1">
    <property type="nucleotide sequence ID" value="NZ_JACOPG010000003.1"/>
</dbReference>
<keyword evidence="7" id="KW-1185">Reference proteome</keyword>
<sequence length="305" mass="34861">MNNAVVIVTYNRVELLKECLACVCGQTIPFSRVIVVDNHSTDGTAEFLAAREDLDVIREPENLGGAGGFYDGLQCASQGEYDWVLIIDDDAMIAPDYMEKLLDYANAHTGIYGLAGKVVTEGHIDVSHRRRIINRLLYVESNVASEEYQKESFSCDAATFCGLLLQGQKMREIGLPQKGYFLWYDDIEYCLRLQECGGVTVVPAAVLHHKTVLSKEGMVTKGVLHRIGWRQYYGYRNRYDTAKRHLGSLSAWVILWQYRVFWLLSFFMTWKKETREQGRSNQKILHDVIKDCKAGKLGKHPEYHY</sequence>
<accession>A0ABR7GGR5</accession>
<comment type="pathway">
    <text evidence="1">Cell wall biogenesis; cell wall polysaccharide biosynthesis.</text>
</comment>
<evidence type="ECO:0000313" key="7">
    <source>
        <dbReference type="Proteomes" id="UP000643810"/>
    </source>
</evidence>
<dbReference type="PANTHER" id="PTHR43179">
    <property type="entry name" value="RHAMNOSYLTRANSFERASE WBBL"/>
    <property type="match status" value="1"/>
</dbReference>
<keyword evidence="3" id="KW-0328">Glycosyltransferase</keyword>
<dbReference type="EMBL" id="JACOPG010000003">
    <property type="protein sequence ID" value="MBC5686645.1"/>
    <property type="molecule type" value="Genomic_DNA"/>
</dbReference>
<dbReference type="Gene3D" id="3.90.550.10">
    <property type="entry name" value="Spore Coat Polysaccharide Biosynthesis Protein SpsA, Chain A"/>
    <property type="match status" value="1"/>
</dbReference>
<dbReference type="Proteomes" id="UP000643810">
    <property type="component" value="Unassembled WGS sequence"/>
</dbReference>
<evidence type="ECO:0000259" key="5">
    <source>
        <dbReference type="Pfam" id="PF00535"/>
    </source>
</evidence>
<comment type="caution">
    <text evidence="6">The sequence shown here is derived from an EMBL/GenBank/DDBJ whole genome shotgun (WGS) entry which is preliminary data.</text>
</comment>
<dbReference type="Pfam" id="PF00535">
    <property type="entry name" value="Glycos_transf_2"/>
    <property type="match status" value="1"/>
</dbReference>
<evidence type="ECO:0000256" key="3">
    <source>
        <dbReference type="ARBA" id="ARBA00022676"/>
    </source>
</evidence>
<evidence type="ECO:0000256" key="4">
    <source>
        <dbReference type="ARBA" id="ARBA00022679"/>
    </source>
</evidence>
<evidence type="ECO:0000256" key="1">
    <source>
        <dbReference type="ARBA" id="ARBA00004776"/>
    </source>
</evidence>
<dbReference type="SUPFAM" id="SSF53448">
    <property type="entry name" value="Nucleotide-diphospho-sugar transferases"/>
    <property type="match status" value="1"/>
</dbReference>
<protein>
    <submittedName>
        <fullName evidence="6">Glycosyltransferase</fullName>
    </submittedName>
</protein>
<keyword evidence="4" id="KW-0808">Transferase</keyword>
<name>A0ABR7GGR5_9FIRM</name>
<dbReference type="PANTHER" id="PTHR43179:SF12">
    <property type="entry name" value="GALACTOFURANOSYLTRANSFERASE GLFT2"/>
    <property type="match status" value="1"/>
</dbReference>
<reference evidence="6 7" key="1">
    <citation type="submission" date="2020-08" db="EMBL/GenBank/DDBJ databases">
        <title>Genome public.</title>
        <authorList>
            <person name="Liu C."/>
            <person name="Sun Q."/>
        </authorList>
    </citation>
    <scope>NUCLEOTIDE SEQUENCE [LARGE SCALE GENOMIC DNA]</scope>
    <source>
        <strain evidence="6 7">NSJ-9</strain>
    </source>
</reference>
<evidence type="ECO:0000313" key="6">
    <source>
        <dbReference type="EMBL" id="MBC5686645.1"/>
    </source>
</evidence>